<comment type="pathway">
    <text evidence="10">Lipid metabolism; phospholipid metabolism.</text>
</comment>
<comment type="subunit">
    <text evidence="10">Probably interacts with PlsX.</text>
</comment>
<evidence type="ECO:0000313" key="12">
    <source>
        <dbReference type="Proteomes" id="UP000317371"/>
    </source>
</evidence>
<evidence type="ECO:0000256" key="3">
    <source>
        <dbReference type="ARBA" id="ARBA00022679"/>
    </source>
</evidence>
<feature type="transmembrane region" description="Helical" evidence="10">
    <location>
        <begin position="6"/>
        <end position="24"/>
    </location>
</feature>
<proteinExistence type="inferred from homology"/>
<gene>
    <name evidence="10" type="primary">plsY</name>
    <name evidence="11" type="ORF">FKZ61_15155</name>
</gene>
<dbReference type="GO" id="GO:0005886">
    <property type="term" value="C:plasma membrane"/>
    <property type="evidence" value="ECO:0007669"/>
    <property type="project" value="UniProtKB-SubCell"/>
</dbReference>
<comment type="catalytic activity">
    <reaction evidence="10">
        <text>an acyl phosphate + sn-glycerol 3-phosphate = a 1-acyl-sn-glycero-3-phosphate + phosphate</text>
        <dbReference type="Rhea" id="RHEA:34075"/>
        <dbReference type="ChEBI" id="CHEBI:43474"/>
        <dbReference type="ChEBI" id="CHEBI:57597"/>
        <dbReference type="ChEBI" id="CHEBI:57970"/>
        <dbReference type="ChEBI" id="CHEBI:59918"/>
        <dbReference type="EC" id="2.3.1.275"/>
    </reaction>
</comment>
<dbReference type="Proteomes" id="UP000317371">
    <property type="component" value="Unassembled WGS sequence"/>
</dbReference>
<dbReference type="Pfam" id="PF02660">
    <property type="entry name" value="G3P_acyltransf"/>
    <property type="match status" value="1"/>
</dbReference>
<keyword evidence="8 10" id="KW-0594">Phospholipid biosynthesis</keyword>
<comment type="function">
    <text evidence="10">Catalyzes the transfer of an acyl group from acyl-phosphate (acyl-PO(4)) to glycerol-3-phosphate (G3P) to form lysophosphatidic acid (LPA). This enzyme utilizes acyl-phosphate as fatty acyl donor, but not acyl-CoA or acyl-ACP.</text>
</comment>
<comment type="similarity">
    <text evidence="10">Belongs to the PlsY family.</text>
</comment>
<name>A0A540VF63_9CHLR</name>
<evidence type="ECO:0000256" key="5">
    <source>
        <dbReference type="ARBA" id="ARBA00022989"/>
    </source>
</evidence>
<accession>A0A540VF63</accession>
<dbReference type="EMBL" id="VIGC01000020">
    <property type="protein sequence ID" value="TQE94763.1"/>
    <property type="molecule type" value="Genomic_DNA"/>
</dbReference>
<keyword evidence="3 10" id="KW-0808">Transferase</keyword>
<keyword evidence="11" id="KW-0012">Acyltransferase</keyword>
<evidence type="ECO:0000256" key="10">
    <source>
        <dbReference type="HAMAP-Rule" id="MF_01043"/>
    </source>
</evidence>
<keyword evidence="6 10" id="KW-0443">Lipid metabolism</keyword>
<comment type="subcellular location">
    <subcellularLocation>
        <location evidence="10">Cell membrane</location>
        <topology evidence="10">Multi-pass membrane protein</topology>
    </subcellularLocation>
</comment>
<comment type="caution">
    <text evidence="11">The sequence shown here is derived from an EMBL/GenBank/DDBJ whole genome shotgun (WGS) entry which is preliminary data.</text>
</comment>
<dbReference type="PANTHER" id="PTHR30309:SF0">
    <property type="entry name" value="GLYCEROL-3-PHOSPHATE ACYLTRANSFERASE-RELATED"/>
    <property type="match status" value="1"/>
</dbReference>
<keyword evidence="7 10" id="KW-0472">Membrane</keyword>
<feature type="transmembrane region" description="Helical" evidence="10">
    <location>
        <begin position="45"/>
        <end position="71"/>
    </location>
</feature>
<dbReference type="SMART" id="SM01207">
    <property type="entry name" value="G3P_acyltransf"/>
    <property type="match status" value="1"/>
</dbReference>
<dbReference type="UniPathway" id="UPA00085"/>
<evidence type="ECO:0000256" key="2">
    <source>
        <dbReference type="ARBA" id="ARBA00022516"/>
    </source>
</evidence>
<dbReference type="OrthoDB" id="9777124at2"/>
<dbReference type="GO" id="GO:0008654">
    <property type="term" value="P:phospholipid biosynthetic process"/>
    <property type="evidence" value="ECO:0007669"/>
    <property type="project" value="UniProtKB-UniRule"/>
</dbReference>
<keyword evidence="9 10" id="KW-1208">Phospholipid metabolism</keyword>
<evidence type="ECO:0000256" key="1">
    <source>
        <dbReference type="ARBA" id="ARBA00022475"/>
    </source>
</evidence>
<reference evidence="11 12" key="1">
    <citation type="submission" date="2019-06" db="EMBL/GenBank/DDBJ databases">
        <title>Genome sequence of Litorilinea aerophila BAA-2444.</title>
        <authorList>
            <person name="Maclea K.S."/>
            <person name="Maurais E.G."/>
            <person name="Iannazzi L.C."/>
        </authorList>
    </citation>
    <scope>NUCLEOTIDE SEQUENCE [LARGE SCALE GENOMIC DNA]</scope>
    <source>
        <strain evidence="11 12">ATCC BAA-2444</strain>
    </source>
</reference>
<feature type="transmembrane region" description="Helical" evidence="10">
    <location>
        <begin position="77"/>
        <end position="95"/>
    </location>
</feature>
<evidence type="ECO:0000256" key="6">
    <source>
        <dbReference type="ARBA" id="ARBA00023098"/>
    </source>
</evidence>
<protein>
    <recommendedName>
        <fullName evidence="10">Glycerol-3-phosphate acyltransferase</fullName>
    </recommendedName>
    <alternativeName>
        <fullName evidence="10">Acyl-PO4 G3P acyltransferase</fullName>
    </alternativeName>
    <alternativeName>
        <fullName evidence="10">Acyl-phosphate--glycerol-3-phosphate acyltransferase</fullName>
    </alternativeName>
    <alternativeName>
        <fullName evidence="10">G3P acyltransferase</fullName>
        <shortName evidence="10">GPAT</shortName>
        <ecNumber evidence="10">2.3.1.275</ecNumber>
    </alternativeName>
    <alternativeName>
        <fullName evidence="10">Lysophosphatidic acid synthase</fullName>
        <shortName evidence="10">LPA synthase</shortName>
    </alternativeName>
</protein>
<evidence type="ECO:0000256" key="9">
    <source>
        <dbReference type="ARBA" id="ARBA00023264"/>
    </source>
</evidence>
<dbReference type="RefSeq" id="WP_141610988.1">
    <property type="nucleotide sequence ID" value="NZ_VIGC02000020.1"/>
</dbReference>
<dbReference type="GO" id="GO:0043772">
    <property type="term" value="F:acyl-phosphate glycerol-3-phosphate acyltransferase activity"/>
    <property type="evidence" value="ECO:0007669"/>
    <property type="project" value="UniProtKB-UniRule"/>
</dbReference>
<evidence type="ECO:0000256" key="4">
    <source>
        <dbReference type="ARBA" id="ARBA00022692"/>
    </source>
</evidence>
<evidence type="ECO:0000256" key="8">
    <source>
        <dbReference type="ARBA" id="ARBA00023209"/>
    </source>
</evidence>
<organism evidence="11 12">
    <name type="scientific">Litorilinea aerophila</name>
    <dbReference type="NCBI Taxonomy" id="1204385"/>
    <lineage>
        <taxon>Bacteria</taxon>
        <taxon>Bacillati</taxon>
        <taxon>Chloroflexota</taxon>
        <taxon>Caldilineae</taxon>
        <taxon>Caldilineales</taxon>
        <taxon>Caldilineaceae</taxon>
        <taxon>Litorilinea</taxon>
    </lineage>
</organism>
<keyword evidence="1 10" id="KW-1003">Cell membrane</keyword>
<keyword evidence="12" id="KW-1185">Reference proteome</keyword>
<dbReference type="HAMAP" id="MF_01043">
    <property type="entry name" value="PlsY"/>
    <property type="match status" value="1"/>
</dbReference>
<feature type="transmembrane region" description="Helical" evidence="10">
    <location>
        <begin position="107"/>
        <end position="135"/>
    </location>
</feature>
<dbReference type="AlphaFoldDB" id="A0A540VF63"/>
<sequence length="204" mass="21062">MLKTVLVVAASYLLGCFCTAYYLVRWRMGQDIRTLGSGNAGAKNAGRILGPAGFVAVFLGDVAKGSLAVGLALWQGLAPWGVVLAYLAVVLGHLYPVQLGFRGGKGVAAGFGGLLVLDPVLAAGVVVAAGLAFLLTRSFTLSGLVAIGLAPFIGLVLNSTASQVVAVALISALLLYAHRTNMAEMIRQRAARAEDATHQDRARG</sequence>
<dbReference type="EC" id="2.3.1.275" evidence="10"/>
<feature type="transmembrane region" description="Helical" evidence="10">
    <location>
        <begin position="155"/>
        <end position="177"/>
    </location>
</feature>
<dbReference type="InterPro" id="IPR003811">
    <property type="entry name" value="G3P_acylTferase_PlsY"/>
</dbReference>
<dbReference type="InParanoid" id="A0A540VF63"/>
<dbReference type="PANTHER" id="PTHR30309">
    <property type="entry name" value="INNER MEMBRANE PROTEIN YGIH"/>
    <property type="match status" value="1"/>
</dbReference>
<keyword evidence="2 10" id="KW-0444">Lipid biosynthesis</keyword>
<dbReference type="FunCoup" id="A0A540VF63">
    <property type="interactions" value="210"/>
</dbReference>
<evidence type="ECO:0000256" key="7">
    <source>
        <dbReference type="ARBA" id="ARBA00023136"/>
    </source>
</evidence>
<keyword evidence="5 10" id="KW-1133">Transmembrane helix</keyword>
<keyword evidence="4 10" id="KW-0812">Transmembrane</keyword>
<evidence type="ECO:0000313" key="11">
    <source>
        <dbReference type="EMBL" id="TQE94763.1"/>
    </source>
</evidence>